<evidence type="ECO:0000313" key="2">
    <source>
        <dbReference type="EMBL" id="TXE13936.1"/>
    </source>
</evidence>
<dbReference type="RefSeq" id="WP_147131033.1">
    <property type="nucleotide sequence ID" value="NZ_VOSC01000007.1"/>
</dbReference>
<protein>
    <recommendedName>
        <fullName evidence="1">Organic solvent tolerance-like N-terminal domain-containing protein</fullName>
    </recommendedName>
</protein>
<dbReference type="AlphaFoldDB" id="A0A5C7AYN9"/>
<sequence length="715" mass="81964">MNKQLLIYFLIFFSGAFTINAQSKKKIEIKYAGRLNVDEVKYPGARILTRDDSQQVHIGHESIELWCDRAIHYGNENFIEAYGNVRMKQADTVNMTSKYIEYSGITQLALARGEVVLKDPKTTISSDTIYFDRLKQEAFYRSNGMVVKDSTVTITSKIGRHYMQENKFKFVENVVLVNDSSTINSNYFDYYSDTGHAYLFGPSTITTPESKTYCEKGFYDTENQVGYALKNARINYDNRIIEGDSLYLDNAKNFASASNNIKVTDTLNHSIIKGHYAEVFKGKEKDSVFITKKALAITVQENDSIYMHADKIMVTGKPENRIVRAYYNAKIYKSDLSGKADSIHSNQKTGITKLINLSKFGTSDRFSAKRKPIMWNVENQMTGDTIHLISNPKSEKLDSLLVFENAFIISKDTISENGYNQIYGLRLKGLFNEQNQLRQVDITKNAESIFYARDDKQELIGIDKAKAGSINILFDQGAIEEYTRYNQVDGTLTPESQFKERDKKLRGFDWRETERPTSVEDLFKDDPPLELPKIKGLADYVPPKDFFDEALIERINQAGSHAFNDIHLINEHSINNLLKSPNNFKKNVWKKTRVIVINANEKAPNGDKITQTIKAKDSSKDYKYLSQTILNTKGSFNFSVWLKGTGNLQLKFQENGGDYTNYKQENITLTKFWKKHSINTIKENDNHKLRIVIIGIDQDDDFYIWNPTLTEISKN</sequence>
<dbReference type="Pfam" id="PF13100">
    <property type="entry name" value="OstA_2"/>
    <property type="match status" value="1"/>
</dbReference>
<evidence type="ECO:0000259" key="1">
    <source>
        <dbReference type="Pfam" id="PF13100"/>
    </source>
</evidence>
<organism evidence="2 3">
    <name type="scientific">Seonamhaeicola algicola</name>
    <dbReference type="NCBI Taxonomy" id="1719036"/>
    <lineage>
        <taxon>Bacteria</taxon>
        <taxon>Pseudomonadati</taxon>
        <taxon>Bacteroidota</taxon>
        <taxon>Flavobacteriia</taxon>
        <taxon>Flavobacteriales</taxon>
        <taxon>Flavobacteriaceae</taxon>
    </lineage>
</organism>
<dbReference type="InterPro" id="IPR005653">
    <property type="entry name" value="OstA-like_N"/>
</dbReference>
<accession>A0A5C7AYN9</accession>
<reference evidence="3" key="1">
    <citation type="submission" date="2019-08" db="EMBL/GenBank/DDBJ databases">
        <title>Seonamhaeicola sediminis sp. nov., isolated from marine sediment.</title>
        <authorList>
            <person name="Cao W.R."/>
        </authorList>
    </citation>
    <scope>NUCLEOTIDE SEQUENCE [LARGE SCALE GENOMIC DNA]</scope>
    <source>
        <strain evidence="3">Gy8</strain>
    </source>
</reference>
<dbReference type="Proteomes" id="UP000321790">
    <property type="component" value="Unassembled WGS sequence"/>
</dbReference>
<comment type="caution">
    <text evidence="2">The sequence shown here is derived from an EMBL/GenBank/DDBJ whole genome shotgun (WGS) entry which is preliminary data.</text>
</comment>
<dbReference type="OrthoDB" id="9805931at2"/>
<keyword evidence="3" id="KW-1185">Reference proteome</keyword>
<gene>
    <name evidence="2" type="ORF">FUA26_02335</name>
</gene>
<dbReference type="Gene3D" id="2.60.450.10">
    <property type="entry name" value="Lipopolysaccharide (LPS) transport protein A like domain"/>
    <property type="match status" value="2"/>
</dbReference>
<dbReference type="Gene3D" id="2.60.120.260">
    <property type="entry name" value="Galactose-binding domain-like"/>
    <property type="match status" value="1"/>
</dbReference>
<proteinExistence type="predicted"/>
<dbReference type="EMBL" id="VOSC01000007">
    <property type="protein sequence ID" value="TXE13936.1"/>
    <property type="molecule type" value="Genomic_DNA"/>
</dbReference>
<name>A0A5C7AYN9_9FLAO</name>
<feature type="domain" description="Organic solvent tolerance-like N-terminal" evidence="1">
    <location>
        <begin position="24"/>
        <end position="185"/>
    </location>
</feature>
<evidence type="ECO:0000313" key="3">
    <source>
        <dbReference type="Proteomes" id="UP000321790"/>
    </source>
</evidence>